<dbReference type="InterPro" id="IPR027417">
    <property type="entry name" value="P-loop_NTPase"/>
</dbReference>
<accession>A0ABM0MD30</accession>
<proteinExistence type="predicted"/>
<dbReference type="PROSITE" id="PS51257">
    <property type="entry name" value="PROKAR_LIPOPROTEIN"/>
    <property type="match status" value="1"/>
</dbReference>
<keyword evidence="1" id="KW-0812">Transmembrane</keyword>
<reference evidence="4" key="1">
    <citation type="submission" date="2025-08" db="UniProtKB">
        <authorList>
            <consortium name="RefSeq"/>
        </authorList>
    </citation>
    <scope>IDENTIFICATION</scope>
    <source>
        <tissue evidence="4">Testes</tissue>
    </source>
</reference>
<protein>
    <submittedName>
        <fullName evidence="4">Carbohydrate sulfotransferase 3-like</fullName>
    </submittedName>
</protein>
<keyword evidence="1" id="KW-1133">Transmembrane helix</keyword>
<name>A0ABM0MD30_SACKO</name>
<dbReference type="PANTHER" id="PTHR10704:SF44">
    <property type="entry name" value="LD35051P-RELATED"/>
    <property type="match status" value="1"/>
</dbReference>
<keyword evidence="3" id="KW-1185">Reference proteome</keyword>
<dbReference type="InterPro" id="IPR051135">
    <property type="entry name" value="Gal/GlcNAc/GalNAc_ST"/>
</dbReference>
<feature type="domain" description="Sulfotransferase" evidence="2">
    <location>
        <begin position="175"/>
        <end position="332"/>
    </location>
</feature>
<dbReference type="GeneID" id="102806556"/>
<evidence type="ECO:0000313" key="3">
    <source>
        <dbReference type="Proteomes" id="UP000694865"/>
    </source>
</evidence>
<keyword evidence="1" id="KW-0472">Membrane</keyword>
<dbReference type="Pfam" id="PF00685">
    <property type="entry name" value="Sulfotransfer_1"/>
    <property type="match status" value="1"/>
</dbReference>
<evidence type="ECO:0000313" key="4">
    <source>
        <dbReference type="RefSeq" id="XP_006817921.1"/>
    </source>
</evidence>
<dbReference type="SUPFAM" id="SSF52540">
    <property type="entry name" value="P-loop containing nucleoside triphosphate hydrolases"/>
    <property type="match status" value="1"/>
</dbReference>
<dbReference type="PANTHER" id="PTHR10704">
    <property type="entry name" value="CARBOHYDRATE SULFOTRANSFERASE"/>
    <property type="match status" value="1"/>
</dbReference>
<dbReference type="InterPro" id="IPR000863">
    <property type="entry name" value="Sulfotransferase_dom"/>
</dbReference>
<organism evidence="3 4">
    <name type="scientific">Saccoglossus kowalevskii</name>
    <name type="common">Acorn worm</name>
    <dbReference type="NCBI Taxonomy" id="10224"/>
    <lineage>
        <taxon>Eukaryota</taxon>
        <taxon>Metazoa</taxon>
        <taxon>Hemichordata</taxon>
        <taxon>Enteropneusta</taxon>
        <taxon>Harrimaniidae</taxon>
        <taxon>Saccoglossus</taxon>
    </lineage>
</organism>
<sequence length="399" mass="46003">MKSVAAQNGVVFSMIVVVIIGIFIFLSSGTYSCLLHKQFTINGIGVTNGESVNLQRTLNYSTHINHVEIETSNVSTSSDDKQNGSRPLHLPNTAEKHVRILVTARMQTGSKAIAEYFGSRSDFFYAYEPGHMIMWYVFNTGVKNDRGFHLGKIQTKLRDFLHDIFHCSFANHPYFTQAMNEHVFHKIRGHLDYLPSPITEKTLTSICLSKQHIISKVVRLTNLLPFIPRLQNDNVKVLFLARDPRGMVSSRYRMIYPGNAASGNTSNIVRLQPKLKLYVEAHCKWLEDNYNAITTGPVWLRENSMLVRFEDMAMHPDIVVPIMYKFVGLKDKKPADGYTEYSNSVFKWRDRFTFREVEIIQNVCSDRVYNIFGWEKVRNQREFEDKSRTFVLPMPKILT</sequence>
<gene>
    <name evidence="4" type="primary">LOC102806556</name>
</gene>
<feature type="transmembrane region" description="Helical" evidence="1">
    <location>
        <begin position="12"/>
        <end position="31"/>
    </location>
</feature>
<dbReference type="Proteomes" id="UP000694865">
    <property type="component" value="Unplaced"/>
</dbReference>
<dbReference type="Gene3D" id="3.40.50.300">
    <property type="entry name" value="P-loop containing nucleotide triphosphate hydrolases"/>
    <property type="match status" value="1"/>
</dbReference>
<dbReference type="RefSeq" id="XP_006817921.1">
    <property type="nucleotide sequence ID" value="XM_006817858.1"/>
</dbReference>
<evidence type="ECO:0000256" key="1">
    <source>
        <dbReference type="SAM" id="Phobius"/>
    </source>
</evidence>
<evidence type="ECO:0000259" key="2">
    <source>
        <dbReference type="Pfam" id="PF00685"/>
    </source>
</evidence>